<protein>
    <submittedName>
        <fullName evidence="1">Uncharacterized protein</fullName>
    </submittedName>
</protein>
<organism evidence="1 2">
    <name type="scientific">Eumeta variegata</name>
    <name type="common">Bagworm moth</name>
    <name type="synonym">Eumeta japonica</name>
    <dbReference type="NCBI Taxonomy" id="151549"/>
    <lineage>
        <taxon>Eukaryota</taxon>
        <taxon>Metazoa</taxon>
        <taxon>Ecdysozoa</taxon>
        <taxon>Arthropoda</taxon>
        <taxon>Hexapoda</taxon>
        <taxon>Insecta</taxon>
        <taxon>Pterygota</taxon>
        <taxon>Neoptera</taxon>
        <taxon>Endopterygota</taxon>
        <taxon>Lepidoptera</taxon>
        <taxon>Glossata</taxon>
        <taxon>Ditrysia</taxon>
        <taxon>Tineoidea</taxon>
        <taxon>Psychidae</taxon>
        <taxon>Oiketicinae</taxon>
        <taxon>Eumeta</taxon>
    </lineage>
</organism>
<sequence>MYYHILAEAALHHSWTSATSVQLDAVKTIVTSAMTNVRDRQHLCSPRNGGVRFTLTQIENSLVNPADVRLEPDTFRSEARR</sequence>
<accession>A0A4C1VI41</accession>
<gene>
    <name evidence="1" type="ORF">EVAR_84954_1</name>
</gene>
<evidence type="ECO:0000313" key="2">
    <source>
        <dbReference type="Proteomes" id="UP000299102"/>
    </source>
</evidence>
<name>A0A4C1VI41_EUMVA</name>
<dbReference type="EMBL" id="BGZK01000341">
    <property type="protein sequence ID" value="GBP37967.1"/>
    <property type="molecule type" value="Genomic_DNA"/>
</dbReference>
<evidence type="ECO:0000313" key="1">
    <source>
        <dbReference type="EMBL" id="GBP37967.1"/>
    </source>
</evidence>
<dbReference type="Proteomes" id="UP000299102">
    <property type="component" value="Unassembled WGS sequence"/>
</dbReference>
<proteinExistence type="predicted"/>
<keyword evidence="2" id="KW-1185">Reference proteome</keyword>
<dbReference type="AlphaFoldDB" id="A0A4C1VI41"/>
<reference evidence="1 2" key="1">
    <citation type="journal article" date="2019" name="Commun. Biol.">
        <title>The bagworm genome reveals a unique fibroin gene that provides high tensile strength.</title>
        <authorList>
            <person name="Kono N."/>
            <person name="Nakamura H."/>
            <person name="Ohtoshi R."/>
            <person name="Tomita M."/>
            <person name="Numata K."/>
            <person name="Arakawa K."/>
        </authorList>
    </citation>
    <scope>NUCLEOTIDE SEQUENCE [LARGE SCALE GENOMIC DNA]</scope>
</reference>
<comment type="caution">
    <text evidence="1">The sequence shown here is derived from an EMBL/GenBank/DDBJ whole genome shotgun (WGS) entry which is preliminary data.</text>
</comment>